<keyword evidence="4 8" id="KW-1003">Cell membrane</keyword>
<feature type="transmembrane region" description="Helical" evidence="8">
    <location>
        <begin position="184"/>
        <end position="204"/>
    </location>
</feature>
<evidence type="ECO:0000259" key="9">
    <source>
        <dbReference type="Pfam" id="PF04535"/>
    </source>
</evidence>
<feature type="domain" description="Casparian strip membrane protein" evidence="9">
    <location>
        <begin position="74"/>
        <end position="217"/>
    </location>
</feature>
<dbReference type="Pfam" id="PF04535">
    <property type="entry name" value="CASP_dom"/>
    <property type="match status" value="1"/>
</dbReference>
<dbReference type="EMBL" id="OZ023713">
    <property type="protein sequence ID" value="CAK9861849.1"/>
    <property type="molecule type" value="Genomic_DNA"/>
</dbReference>
<dbReference type="PANTHER" id="PTHR33573">
    <property type="entry name" value="CASP-LIKE PROTEIN 4A4"/>
    <property type="match status" value="1"/>
</dbReference>
<keyword evidence="5 8" id="KW-0812">Transmembrane</keyword>
<keyword evidence="6 8" id="KW-1133">Transmembrane helix</keyword>
<keyword evidence="11" id="KW-1185">Reference proteome</keyword>
<protein>
    <recommendedName>
        <fullName evidence="8">CASP-like protein</fullName>
    </recommendedName>
</protein>
<feature type="transmembrane region" description="Helical" evidence="8">
    <location>
        <begin position="64"/>
        <end position="91"/>
    </location>
</feature>
<accession>A0ABP1AH24</accession>
<feature type="transmembrane region" description="Helical" evidence="8">
    <location>
        <begin position="136"/>
        <end position="157"/>
    </location>
</feature>
<proteinExistence type="inferred from homology"/>
<evidence type="ECO:0000256" key="3">
    <source>
        <dbReference type="ARBA" id="ARBA00011489"/>
    </source>
</evidence>
<keyword evidence="7 8" id="KW-0472">Membrane</keyword>
<name>A0ABP1AH24_9BRYO</name>
<dbReference type="InterPro" id="IPR006702">
    <property type="entry name" value="CASP_dom"/>
</dbReference>
<evidence type="ECO:0000256" key="7">
    <source>
        <dbReference type="ARBA" id="ARBA00023136"/>
    </source>
</evidence>
<evidence type="ECO:0000256" key="1">
    <source>
        <dbReference type="ARBA" id="ARBA00004651"/>
    </source>
</evidence>
<dbReference type="PANTHER" id="PTHR33573:SF50">
    <property type="entry name" value="CASP-LIKE PROTEIN 4A3"/>
    <property type="match status" value="1"/>
</dbReference>
<feature type="transmembrane region" description="Helical" evidence="8">
    <location>
        <begin position="233"/>
        <end position="251"/>
    </location>
</feature>
<comment type="subunit">
    <text evidence="3 8">Homodimer and heterodimers.</text>
</comment>
<comment type="subcellular location">
    <subcellularLocation>
        <location evidence="1 8">Cell membrane</location>
        <topology evidence="1 8">Multi-pass membrane protein</topology>
    </subcellularLocation>
</comment>
<comment type="similarity">
    <text evidence="2 8">Belongs to the Casparian strip membrane proteins (CASP) family.</text>
</comment>
<dbReference type="Proteomes" id="UP001497522">
    <property type="component" value="Chromosome 12"/>
</dbReference>
<evidence type="ECO:0000256" key="2">
    <source>
        <dbReference type="ARBA" id="ARBA00007651"/>
    </source>
</evidence>
<organism evidence="10 11">
    <name type="scientific">Sphagnum jensenii</name>
    <dbReference type="NCBI Taxonomy" id="128206"/>
    <lineage>
        <taxon>Eukaryota</taxon>
        <taxon>Viridiplantae</taxon>
        <taxon>Streptophyta</taxon>
        <taxon>Embryophyta</taxon>
        <taxon>Bryophyta</taxon>
        <taxon>Sphagnophytina</taxon>
        <taxon>Sphagnopsida</taxon>
        <taxon>Sphagnales</taxon>
        <taxon>Sphagnaceae</taxon>
        <taxon>Sphagnum</taxon>
    </lineage>
</organism>
<evidence type="ECO:0000256" key="4">
    <source>
        <dbReference type="ARBA" id="ARBA00022475"/>
    </source>
</evidence>
<evidence type="ECO:0000256" key="6">
    <source>
        <dbReference type="ARBA" id="ARBA00022989"/>
    </source>
</evidence>
<evidence type="ECO:0000256" key="8">
    <source>
        <dbReference type="RuleBase" id="RU361233"/>
    </source>
</evidence>
<evidence type="ECO:0000256" key="5">
    <source>
        <dbReference type="ARBA" id="ARBA00022692"/>
    </source>
</evidence>
<reference evidence="10" key="1">
    <citation type="submission" date="2024-03" db="EMBL/GenBank/DDBJ databases">
        <authorList>
            <consortium name="ELIXIR-Norway"/>
            <consortium name="Elixir Norway"/>
        </authorList>
    </citation>
    <scope>NUCLEOTIDE SEQUENCE</scope>
</reference>
<evidence type="ECO:0000313" key="11">
    <source>
        <dbReference type="Proteomes" id="UP001497522"/>
    </source>
</evidence>
<evidence type="ECO:0000313" key="10">
    <source>
        <dbReference type="EMBL" id="CAK9861849.1"/>
    </source>
</evidence>
<sequence length="265" mass="28253">MANQSAWTTEYFDDRPLEYKVQAETAAVASPHDAVPVGTLHPMYVTTGNSAAGRNAGSISRFDVLIVFTCLVPRVLQVLFLIIALSVTAAIPHLSPFSSIKCILVSTGQADADDGRVTGVFVIFANVRRYNLHCRFLLAMDVITLVYSIAQLVWVIYGLVSGNSDQFRGTGSLAAYITFVFDQVLAYSLLAASAAVAVVVVFVGDELQVNEHCKLTHSESLGIATPCSCKAKAAAAMGILAFALLAFSAAISSHPLHAYIDDPAH</sequence>
<gene>
    <name evidence="10" type="ORF">CSSPJE1EN2_LOCUS4844</name>
</gene>